<name>A0A699GV78_TANCI</name>
<feature type="non-terminal residue" evidence="2">
    <location>
        <position position="1"/>
    </location>
</feature>
<feature type="compositionally biased region" description="Basic and acidic residues" evidence="1">
    <location>
        <begin position="101"/>
        <end position="116"/>
    </location>
</feature>
<comment type="caution">
    <text evidence="2">The sequence shown here is derived from an EMBL/GenBank/DDBJ whole genome shotgun (WGS) entry which is preliminary data.</text>
</comment>
<dbReference type="AlphaFoldDB" id="A0A699GV78"/>
<feature type="region of interest" description="Disordered" evidence="1">
    <location>
        <begin position="76"/>
        <end position="141"/>
    </location>
</feature>
<evidence type="ECO:0000256" key="1">
    <source>
        <dbReference type="SAM" id="MobiDB-lite"/>
    </source>
</evidence>
<evidence type="ECO:0000313" key="2">
    <source>
        <dbReference type="EMBL" id="GEW21341.1"/>
    </source>
</evidence>
<protein>
    <submittedName>
        <fullName evidence="2">Uncharacterized protein</fullName>
    </submittedName>
</protein>
<feature type="compositionally biased region" description="Low complexity" evidence="1">
    <location>
        <begin position="117"/>
        <end position="128"/>
    </location>
</feature>
<gene>
    <name evidence="2" type="ORF">Tci_193317</name>
</gene>
<organism evidence="2">
    <name type="scientific">Tanacetum cinerariifolium</name>
    <name type="common">Dalmatian daisy</name>
    <name type="synonym">Chrysanthemum cinerariifolium</name>
    <dbReference type="NCBI Taxonomy" id="118510"/>
    <lineage>
        <taxon>Eukaryota</taxon>
        <taxon>Viridiplantae</taxon>
        <taxon>Streptophyta</taxon>
        <taxon>Embryophyta</taxon>
        <taxon>Tracheophyta</taxon>
        <taxon>Spermatophyta</taxon>
        <taxon>Magnoliopsida</taxon>
        <taxon>eudicotyledons</taxon>
        <taxon>Gunneridae</taxon>
        <taxon>Pentapetalae</taxon>
        <taxon>asterids</taxon>
        <taxon>campanulids</taxon>
        <taxon>Asterales</taxon>
        <taxon>Asteraceae</taxon>
        <taxon>Asteroideae</taxon>
        <taxon>Anthemideae</taxon>
        <taxon>Anthemidinae</taxon>
        <taxon>Tanacetum</taxon>
    </lineage>
</organism>
<reference evidence="2" key="1">
    <citation type="journal article" date="2019" name="Sci. Rep.">
        <title>Draft genome of Tanacetum cinerariifolium, the natural source of mosquito coil.</title>
        <authorList>
            <person name="Yamashiro T."/>
            <person name="Shiraishi A."/>
            <person name="Satake H."/>
            <person name="Nakayama K."/>
        </authorList>
    </citation>
    <scope>NUCLEOTIDE SEQUENCE</scope>
</reference>
<sequence>KNLDENIQKIIKEQVKEQVKVQVSKILPKIEKTVNEKLEADVLTQSSNSSKTSYVVVADLLEMELKKILIENMESNKRRDDADKDEEPFAGSDRGSKRHREGKEPDSISVPKEKATKTTGKSTHGSKSQQKTASESAPAEELMQTIQDLEDPHIKSLKQVLLMINLLQTLLSILNDTLTPEFLARQTYELMKGSCKSLVELEFFLEEVYKPLPLIPNSRGRLVIPFDHFINNDLEYLRGGASSRNYITFVTKIKAADYSSTDLLSTGNLLEMSTLNVESSLSLNFRLSSGIITSIWIGSRKADKSDGQRTLCFQRISKNVHKKHRHLTVYGRSSTSDGMLNDVRTALDDPLKGI</sequence>
<dbReference type="EMBL" id="BKCJ010049391">
    <property type="protein sequence ID" value="GEW21341.1"/>
    <property type="molecule type" value="Genomic_DNA"/>
</dbReference>
<accession>A0A699GV78</accession>
<proteinExistence type="predicted"/>